<feature type="transmembrane region" description="Helical" evidence="2">
    <location>
        <begin position="39"/>
        <end position="59"/>
    </location>
</feature>
<dbReference type="Proteomes" id="UP000076268">
    <property type="component" value="Unassembled WGS sequence"/>
</dbReference>
<organism evidence="4 5">
    <name type="scientific">Anaerosporomusa subterranea</name>
    <dbReference type="NCBI Taxonomy" id="1794912"/>
    <lineage>
        <taxon>Bacteria</taxon>
        <taxon>Bacillati</taxon>
        <taxon>Bacillota</taxon>
        <taxon>Negativicutes</taxon>
        <taxon>Acetonemataceae</taxon>
        <taxon>Anaerosporomusa</taxon>
    </lineage>
</organism>
<proteinExistence type="predicted"/>
<evidence type="ECO:0000256" key="2">
    <source>
        <dbReference type="SAM" id="Phobius"/>
    </source>
</evidence>
<name>A0A154BQ53_ANASB</name>
<dbReference type="AlphaFoldDB" id="A0A154BQ53"/>
<dbReference type="GO" id="GO:0052621">
    <property type="term" value="F:diguanylate cyclase activity"/>
    <property type="evidence" value="ECO:0007669"/>
    <property type="project" value="TreeGrafter"/>
</dbReference>
<dbReference type="PROSITE" id="PS50887">
    <property type="entry name" value="GGDEF"/>
    <property type="match status" value="1"/>
</dbReference>
<dbReference type="InterPro" id="IPR000160">
    <property type="entry name" value="GGDEF_dom"/>
</dbReference>
<dbReference type="NCBIfam" id="TIGR00254">
    <property type="entry name" value="GGDEF"/>
    <property type="match status" value="1"/>
</dbReference>
<accession>A0A154BQ53</accession>
<sequence>MKIYTKLRWMYLVFSLSPLALILWLGYQTRLEQDPLFNQLMASGIIAALFIAFTGPWITQQWIFLHQIKRIEKFCRKIREGEYESTLPVPNESRDKDEENEMINLMRDLNWMAHRIGNREKELHRSINELSESHREIREKSLHLEQANSSLKLAQMQLQAQKTELEQAFAQMHLLAMTDALTQIANRRSFFDSFHHILTFAQREKRPVSLLMLDIDHFKQINDQYGHQAGDWVLIELASRLRACIRHSDIAARIGGEEFALLLPETDYSGASTIANRIYAAINQQAFELPENPGTRVTASLGMCSLNPNSPYPALDVFVHYADQALYCCKQEGRNGICRYDPASHSINKIAPAAFQPYITRSKTN</sequence>
<protein>
    <recommendedName>
        <fullName evidence="3">GGDEF domain-containing protein</fullName>
    </recommendedName>
</protein>
<keyword evidence="5" id="KW-1185">Reference proteome</keyword>
<dbReference type="Gene3D" id="6.10.340.10">
    <property type="match status" value="1"/>
</dbReference>
<dbReference type="STRING" id="1794912.AXX12_10510"/>
<dbReference type="InterPro" id="IPR043128">
    <property type="entry name" value="Rev_trsase/Diguanyl_cyclase"/>
</dbReference>
<dbReference type="SMART" id="SM00267">
    <property type="entry name" value="GGDEF"/>
    <property type="match status" value="1"/>
</dbReference>
<dbReference type="EMBL" id="LSGP01000020">
    <property type="protein sequence ID" value="KYZ75638.1"/>
    <property type="molecule type" value="Genomic_DNA"/>
</dbReference>
<feature type="coiled-coil region" evidence="1">
    <location>
        <begin position="144"/>
        <end position="171"/>
    </location>
</feature>
<dbReference type="RefSeq" id="WP_066243156.1">
    <property type="nucleotide sequence ID" value="NZ_LSGP01000020.1"/>
</dbReference>
<keyword evidence="2" id="KW-0812">Transmembrane</keyword>
<dbReference type="PANTHER" id="PTHR45138:SF9">
    <property type="entry name" value="DIGUANYLATE CYCLASE DGCM-RELATED"/>
    <property type="match status" value="1"/>
</dbReference>
<dbReference type="InterPro" id="IPR029787">
    <property type="entry name" value="Nucleotide_cyclase"/>
</dbReference>
<evidence type="ECO:0000256" key="1">
    <source>
        <dbReference type="SAM" id="Coils"/>
    </source>
</evidence>
<evidence type="ECO:0000313" key="5">
    <source>
        <dbReference type="Proteomes" id="UP000076268"/>
    </source>
</evidence>
<dbReference type="SUPFAM" id="SSF55073">
    <property type="entry name" value="Nucleotide cyclase"/>
    <property type="match status" value="1"/>
</dbReference>
<dbReference type="InterPro" id="IPR050469">
    <property type="entry name" value="Diguanylate_Cyclase"/>
</dbReference>
<dbReference type="CDD" id="cd01949">
    <property type="entry name" value="GGDEF"/>
    <property type="match status" value="1"/>
</dbReference>
<comment type="caution">
    <text evidence="4">The sequence shown here is derived from an EMBL/GenBank/DDBJ whole genome shotgun (WGS) entry which is preliminary data.</text>
</comment>
<dbReference type="Gene3D" id="3.30.70.270">
    <property type="match status" value="1"/>
</dbReference>
<gene>
    <name evidence="4" type="ORF">AXX12_10510</name>
</gene>
<dbReference type="FunFam" id="3.30.70.270:FF:000001">
    <property type="entry name" value="Diguanylate cyclase domain protein"/>
    <property type="match status" value="1"/>
</dbReference>
<keyword evidence="2" id="KW-0472">Membrane</keyword>
<dbReference type="Pfam" id="PF00990">
    <property type="entry name" value="GGDEF"/>
    <property type="match status" value="1"/>
</dbReference>
<feature type="domain" description="GGDEF" evidence="3">
    <location>
        <begin position="206"/>
        <end position="342"/>
    </location>
</feature>
<evidence type="ECO:0000313" key="4">
    <source>
        <dbReference type="EMBL" id="KYZ75638.1"/>
    </source>
</evidence>
<keyword evidence="2" id="KW-1133">Transmembrane helix</keyword>
<evidence type="ECO:0000259" key="3">
    <source>
        <dbReference type="PROSITE" id="PS50887"/>
    </source>
</evidence>
<keyword evidence="1" id="KW-0175">Coiled coil</keyword>
<reference evidence="4 5" key="1">
    <citation type="submission" date="2016-02" db="EMBL/GenBank/DDBJ databases">
        <title>Anaerosporomusa subterraneum gen. nov., sp. nov., a spore-forming obligate anaerobe isolated from saprolite.</title>
        <authorList>
            <person name="Choi J.K."/>
            <person name="Shah M."/>
            <person name="Yee N."/>
        </authorList>
    </citation>
    <scope>NUCLEOTIDE SEQUENCE [LARGE SCALE GENOMIC DNA]</scope>
    <source>
        <strain evidence="4 5">RU4</strain>
    </source>
</reference>
<feature type="transmembrane region" description="Helical" evidence="2">
    <location>
        <begin position="9"/>
        <end position="27"/>
    </location>
</feature>
<dbReference type="PANTHER" id="PTHR45138">
    <property type="entry name" value="REGULATORY COMPONENTS OF SENSORY TRANSDUCTION SYSTEM"/>
    <property type="match status" value="1"/>
</dbReference>